<feature type="region of interest" description="Disordered" evidence="4">
    <location>
        <begin position="71"/>
        <end position="137"/>
    </location>
</feature>
<dbReference type="PANTHER" id="PTHR22812">
    <property type="entry name" value="CHROMOBOX PROTEIN"/>
    <property type="match status" value="1"/>
</dbReference>
<comment type="caution">
    <text evidence="6">The sequence shown here is derived from an EMBL/GenBank/DDBJ whole genome shotgun (WGS) entry which is preliminary data.</text>
</comment>
<dbReference type="Pfam" id="PF00385">
    <property type="entry name" value="Chromo"/>
    <property type="match status" value="1"/>
</dbReference>
<organism evidence="6 7">
    <name type="scientific">Periconia digitata</name>
    <dbReference type="NCBI Taxonomy" id="1303443"/>
    <lineage>
        <taxon>Eukaryota</taxon>
        <taxon>Fungi</taxon>
        <taxon>Dikarya</taxon>
        <taxon>Ascomycota</taxon>
        <taxon>Pezizomycotina</taxon>
        <taxon>Dothideomycetes</taxon>
        <taxon>Pleosporomycetidae</taxon>
        <taxon>Pleosporales</taxon>
        <taxon>Massarineae</taxon>
        <taxon>Periconiaceae</taxon>
        <taxon>Periconia</taxon>
    </lineage>
</organism>
<proteinExistence type="predicted"/>
<dbReference type="InterPro" id="IPR016197">
    <property type="entry name" value="Chromo-like_dom_sf"/>
</dbReference>
<dbReference type="Pfam" id="PF01393">
    <property type="entry name" value="Chromo_shadow"/>
    <property type="match status" value="1"/>
</dbReference>
<keyword evidence="3" id="KW-0539">Nucleus</keyword>
<evidence type="ECO:0000313" key="7">
    <source>
        <dbReference type="Proteomes" id="UP001152607"/>
    </source>
</evidence>
<dbReference type="AlphaFoldDB" id="A0A9W4XT88"/>
<evidence type="ECO:0000256" key="4">
    <source>
        <dbReference type="SAM" id="MobiDB-lite"/>
    </source>
</evidence>
<dbReference type="GO" id="GO:0005634">
    <property type="term" value="C:nucleus"/>
    <property type="evidence" value="ECO:0007669"/>
    <property type="project" value="UniProtKB-SubCell"/>
</dbReference>
<dbReference type="SMART" id="SM00298">
    <property type="entry name" value="CHROMO"/>
    <property type="match status" value="1"/>
</dbReference>
<feature type="compositionally biased region" description="Acidic residues" evidence="4">
    <location>
        <begin position="32"/>
        <end position="45"/>
    </location>
</feature>
<dbReference type="Proteomes" id="UP001152607">
    <property type="component" value="Unassembled WGS sequence"/>
</dbReference>
<dbReference type="InterPro" id="IPR008251">
    <property type="entry name" value="Chromo_shadow_dom"/>
</dbReference>
<dbReference type="SUPFAM" id="SSF54160">
    <property type="entry name" value="Chromo domain-like"/>
    <property type="match status" value="2"/>
</dbReference>
<dbReference type="InterPro" id="IPR000953">
    <property type="entry name" value="Chromo/chromo_shadow_dom"/>
</dbReference>
<evidence type="ECO:0000256" key="2">
    <source>
        <dbReference type="ARBA" id="ARBA00011353"/>
    </source>
</evidence>
<dbReference type="SMART" id="SM00300">
    <property type="entry name" value="ChSh"/>
    <property type="match status" value="1"/>
</dbReference>
<dbReference type="Gene3D" id="2.40.50.40">
    <property type="match status" value="2"/>
</dbReference>
<feature type="compositionally biased region" description="Acidic residues" evidence="4">
    <location>
        <begin position="1"/>
        <end position="10"/>
    </location>
</feature>
<sequence length="222" mass="25169">MPPALSDDDNASQSSSGEEQIPPKTAKADAVPTDDEGSEDEDEDEFVVEKILSHKGKGQKILYEVQWLGYDDPSDRTWEPRDNLDGAKDVLEEYHNSIGGDPAPPTNKRKGRKSAADSESATPVVPNKRVKQKKVWEPPKGSWETEVDYVETVEELADPTTGKYQRFAYLRWSNRKKTQHPLAHVYQKCPQKMLHYYESHLVFNHDEPNDRANGDSAMKDID</sequence>
<dbReference type="InterPro" id="IPR023780">
    <property type="entry name" value="Chromo_domain"/>
</dbReference>
<feature type="compositionally biased region" description="Basic and acidic residues" evidence="4">
    <location>
        <begin position="73"/>
        <end position="95"/>
    </location>
</feature>
<protein>
    <recommendedName>
        <fullName evidence="5">Chromo domain-containing protein</fullName>
    </recommendedName>
</protein>
<name>A0A9W4XT88_9PLEO</name>
<evidence type="ECO:0000313" key="6">
    <source>
        <dbReference type="EMBL" id="CAI6331991.1"/>
    </source>
</evidence>
<dbReference type="EMBL" id="CAOQHR010000003">
    <property type="protein sequence ID" value="CAI6331991.1"/>
    <property type="molecule type" value="Genomic_DNA"/>
</dbReference>
<keyword evidence="7" id="KW-1185">Reference proteome</keyword>
<evidence type="ECO:0000256" key="1">
    <source>
        <dbReference type="ARBA" id="ARBA00004123"/>
    </source>
</evidence>
<gene>
    <name evidence="6" type="ORF">PDIGIT_LOCUS5020</name>
</gene>
<dbReference type="OrthoDB" id="433924at2759"/>
<evidence type="ECO:0000256" key="3">
    <source>
        <dbReference type="ARBA" id="ARBA00023242"/>
    </source>
</evidence>
<evidence type="ECO:0000259" key="5">
    <source>
        <dbReference type="PROSITE" id="PS50013"/>
    </source>
</evidence>
<dbReference type="PROSITE" id="PS50013">
    <property type="entry name" value="CHROMO_2"/>
    <property type="match status" value="1"/>
</dbReference>
<reference evidence="6" key="1">
    <citation type="submission" date="2023-01" db="EMBL/GenBank/DDBJ databases">
        <authorList>
            <person name="Van Ghelder C."/>
            <person name="Rancurel C."/>
        </authorList>
    </citation>
    <scope>NUCLEOTIDE SEQUENCE</scope>
    <source>
        <strain evidence="6">CNCM I-4278</strain>
    </source>
</reference>
<accession>A0A9W4XT88</accession>
<comment type="subcellular location">
    <subcellularLocation>
        <location evidence="1">Nucleus</location>
    </subcellularLocation>
</comment>
<feature type="region of interest" description="Disordered" evidence="4">
    <location>
        <begin position="1"/>
        <end position="45"/>
    </location>
</feature>
<dbReference type="InterPro" id="IPR051219">
    <property type="entry name" value="Heterochromatin_chromo-domain"/>
</dbReference>
<dbReference type="CDD" id="cd00024">
    <property type="entry name" value="CD_CSD"/>
    <property type="match status" value="1"/>
</dbReference>
<feature type="domain" description="Chromo" evidence="5">
    <location>
        <begin position="46"/>
        <end position="106"/>
    </location>
</feature>
<dbReference type="GO" id="GO:0006338">
    <property type="term" value="P:chromatin remodeling"/>
    <property type="evidence" value="ECO:0007669"/>
    <property type="project" value="UniProtKB-ARBA"/>
</dbReference>
<comment type="subunit">
    <text evidence="2">Component of the NuA4 histone acetyltransferase complex.</text>
</comment>